<feature type="region of interest" description="Disordered" evidence="1">
    <location>
        <begin position="95"/>
        <end position="115"/>
    </location>
</feature>
<keyword evidence="2" id="KW-1133">Transmembrane helix</keyword>
<accession>A0ABM1MWS7</accession>
<evidence type="ECO:0000313" key="4">
    <source>
        <dbReference type="RefSeq" id="XP_017779027.1"/>
    </source>
</evidence>
<dbReference type="Proteomes" id="UP000695000">
    <property type="component" value="Unplaced"/>
</dbReference>
<evidence type="ECO:0000313" key="3">
    <source>
        <dbReference type="Proteomes" id="UP000695000"/>
    </source>
</evidence>
<reference evidence="4" key="1">
    <citation type="submission" date="2025-08" db="UniProtKB">
        <authorList>
            <consortium name="RefSeq"/>
        </authorList>
    </citation>
    <scope>IDENTIFICATION</scope>
</reference>
<evidence type="ECO:0000256" key="2">
    <source>
        <dbReference type="SAM" id="Phobius"/>
    </source>
</evidence>
<feature type="transmembrane region" description="Helical" evidence="2">
    <location>
        <begin position="37"/>
        <end position="61"/>
    </location>
</feature>
<gene>
    <name evidence="4" type="primary">LOC108564477</name>
</gene>
<dbReference type="GeneID" id="108564477"/>
<evidence type="ECO:0000256" key="1">
    <source>
        <dbReference type="SAM" id="MobiDB-lite"/>
    </source>
</evidence>
<keyword evidence="2" id="KW-0472">Membrane</keyword>
<keyword evidence="3" id="KW-1185">Reference proteome</keyword>
<organism evidence="3 4">
    <name type="scientific">Nicrophorus vespilloides</name>
    <name type="common">Boreal carrion beetle</name>
    <dbReference type="NCBI Taxonomy" id="110193"/>
    <lineage>
        <taxon>Eukaryota</taxon>
        <taxon>Metazoa</taxon>
        <taxon>Ecdysozoa</taxon>
        <taxon>Arthropoda</taxon>
        <taxon>Hexapoda</taxon>
        <taxon>Insecta</taxon>
        <taxon>Pterygota</taxon>
        <taxon>Neoptera</taxon>
        <taxon>Endopterygota</taxon>
        <taxon>Coleoptera</taxon>
        <taxon>Polyphaga</taxon>
        <taxon>Staphyliniformia</taxon>
        <taxon>Silphidae</taxon>
        <taxon>Nicrophorinae</taxon>
        <taxon>Nicrophorus</taxon>
    </lineage>
</organism>
<name>A0ABM1MWS7_NICVS</name>
<proteinExistence type="predicted"/>
<sequence>MNTNFENSEGLQWFDDKLDEVTSTSLPTLGVEEGTEIGILVIIIAAALVTITLLFLIAIFIDCRQQKTINVEATSDSGRIFRMKLPKISRKLREDEKQFSNRMQIPDGTDPANIV</sequence>
<dbReference type="RefSeq" id="XP_017779027.1">
    <property type="nucleotide sequence ID" value="XM_017923538.1"/>
</dbReference>
<protein>
    <submittedName>
        <fullName evidence="4">Uncharacterized protein LOC108564477</fullName>
    </submittedName>
</protein>
<keyword evidence="2" id="KW-0812">Transmembrane</keyword>